<feature type="coiled-coil region" evidence="6">
    <location>
        <begin position="150"/>
        <end position="224"/>
    </location>
</feature>
<dbReference type="AlphaFoldDB" id="A0A653BQJ8"/>
<protein>
    <recommendedName>
        <fullName evidence="10">U4/U6.U5 tri-snRNP-associated protein 1</fullName>
    </recommendedName>
</protein>
<dbReference type="InterPro" id="IPR045347">
    <property type="entry name" value="HIND"/>
</dbReference>
<feature type="compositionally biased region" description="Polar residues" evidence="7">
    <location>
        <begin position="91"/>
        <end position="101"/>
    </location>
</feature>
<gene>
    <name evidence="8" type="ORF">CALMAC_LOCUS2960</name>
</gene>
<comment type="similarity">
    <text evidence="2">Belongs to the SNU66/SART1 family.</text>
</comment>
<dbReference type="Proteomes" id="UP000410492">
    <property type="component" value="Unassembled WGS sequence"/>
</dbReference>
<dbReference type="PANTHER" id="PTHR14152">
    <property type="entry name" value="SQUAMOUS CELL CARCINOMA ANTIGEN RECOGNISED BY CYTOTOXIC T LYMPHOCYTES"/>
    <property type="match status" value="1"/>
</dbReference>
<keyword evidence="5" id="KW-0539">Nucleus</keyword>
<dbReference type="Pfam" id="PF03343">
    <property type="entry name" value="SART-1"/>
    <property type="match status" value="1"/>
</dbReference>
<dbReference type="GO" id="GO:0000481">
    <property type="term" value="P:maturation of 5S rRNA"/>
    <property type="evidence" value="ECO:0007669"/>
    <property type="project" value="TreeGrafter"/>
</dbReference>
<sequence length="753" mass="86369">MGSSSKKYKDKDSRKRRHEDDYEGDAPKDKRHKHKKHHHKDKKRDKSSKHSFDDKSRSNASDDPDIVEIIEDPPQPPPKPHSVSSRPRESPPQNVESLSIEETNKLRAKLGLKPLDVGSGASSSSTGSTDKKNNDELKKDEWGEFYHKPAENLIKKAEQEKLRAKLLEAKEKRQINQKLKKTKTLGESDEEDDIVAWVSKNRKIEQEKREAEKRAKMLEELDAQFGIGEVVQSEQRERMRQKYTEKDLKGITVQHDIDTISEEHDVILTLKDKGVLEEDEDVLVNVNMLDDERYKKNIENKKKKITYNPYQDDEFDEFGNPKEKSLLSKYDEEIDGEKRESFKIGYDNAVIRKKIATESIKEKLAKKTLESIGEKQLTIASEYYNEEELAKFKKPKKKVRKIRSKGKLLTEDEIKPDNYGIESIGSRRPKKNEIDYDIDDVPSVDVPQDIKLEVDKDDILEQALHKARTIKQKENVIADLIKTEIKTEPEEENVDAGNIVLNATAEFCRTLGDIPTYGKAGNREEVDDMMDFEKDIEQDEKSDEDDCTIIEPSGWNSVDPTNQGIDSTQILPQETPILDEEPDVSTGVGAALKLAMSKGYLDKEMNNRPCNSRLAHLQAKHYSIEDKSYGDDGDGRGRRERYMGPVTEFKEKDTFKPNVKLEYIDDEGRVLNSKEAFRYLSHKFHGKGPGKNKIEKRIKKSTQEQLMKKMSSTDTPLGTLNMLQQKQKETQSAYVVLSGNKQAQSTALSKTRR</sequence>
<feature type="compositionally biased region" description="Basic residues" evidence="7">
    <location>
        <begin position="29"/>
        <end position="47"/>
    </location>
</feature>
<keyword evidence="4" id="KW-0508">mRNA splicing</keyword>
<dbReference type="Pfam" id="PF19252">
    <property type="entry name" value="HIND"/>
    <property type="match status" value="1"/>
</dbReference>
<feature type="compositionally biased region" description="Acidic residues" evidence="7">
    <location>
        <begin position="62"/>
        <end position="71"/>
    </location>
</feature>
<dbReference type="GO" id="GO:0046540">
    <property type="term" value="C:U4/U6 x U5 tri-snRNP complex"/>
    <property type="evidence" value="ECO:0007669"/>
    <property type="project" value="InterPro"/>
</dbReference>
<keyword evidence="9" id="KW-1185">Reference proteome</keyword>
<dbReference type="OrthoDB" id="5583at2759"/>
<feature type="compositionally biased region" description="Basic and acidic residues" evidence="7">
    <location>
        <begin position="129"/>
        <end position="145"/>
    </location>
</feature>
<evidence type="ECO:0000313" key="8">
    <source>
        <dbReference type="EMBL" id="VEN37868.1"/>
    </source>
</evidence>
<dbReference type="PANTHER" id="PTHR14152:SF5">
    <property type="entry name" value="U4_U6.U5 TRI-SNRNP-ASSOCIATED PROTEIN 1"/>
    <property type="match status" value="1"/>
</dbReference>
<evidence type="ECO:0000256" key="4">
    <source>
        <dbReference type="ARBA" id="ARBA00023187"/>
    </source>
</evidence>
<organism evidence="8 9">
    <name type="scientific">Callosobruchus maculatus</name>
    <name type="common">Southern cowpea weevil</name>
    <name type="synonym">Pulse bruchid</name>
    <dbReference type="NCBI Taxonomy" id="64391"/>
    <lineage>
        <taxon>Eukaryota</taxon>
        <taxon>Metazoa</taxon>
        <taxon>Ecdysozoa</taxon>
        <taxon>Arthropoda</taxon>
        <taxon>Hexapoda</taxon>
        <taxon>Insecta</taxon>
        <taxon>Pterygota</taxon>
        <taxon>Neoptera</taxon>
        <taxon>Endopterygota</taxon>
        <taxon>Coleoptera</taxon>
        <taxon>Polyphaga</taxon>
        <taxon>Cucujiformia</taxon>
        <taxon>Chrysomeloidea</taxon>
        <taxon>Chrysomelidae</taxon>
        <taxon>Bruchinae</taxon>
        <taxon>Bruchini</taxon>
        <taxon>Callosobruchus</taxon>
    </lineage>
</organism>
<evidence type="ECO:0000256" key="7">
    <source>
        <dbReference type="SAM" id="MobiDB-lite"/>
    </source>
</evidence>
<evidence type="ECO:0008006" key="10">
    <source>
        <dbReference type="Google" id="ProtNLM"/>
    </source>
</evidence>
<keyword evidence="3" id="KW-0507">mRNA processing</keyword>
<dbReference type="EMBL" id="CAACVG010003852">
    <property type="protein sequence ID" value="VEN37868.1"/>
    <property type="molecule type" value="Genomic_DNA"/>
</dbReference>
<feature type="compositionally biased region" description="Low complexity" evidence="7">
    <location>
        <begin position="118"/>
        <end position="128"/>
    </location>
</feature>
<evidence type="ECO:0000256" key="2">
    <source>
        <dbReference type="ARBA" id="ARBA00006076"/>
    </source>
</evidence>
<dbReference type="InterPro" id="IPR005011">
    <property type="entry name" value="SNU66/SART1"/>
</dbReference>
<keyword evidence="6" id="KW-0175">Coiled coil</keyword>
<proteinExistence type="inferred from homology"/>
<name>A0A653BQJ8_CALMS</name>
<comment type="subcellular location">
    <subcellularLocation>
        <location evidence="1">Nucleus</location>
    </subcellularLocation>
</comment>
<evidence type="ECO:0000256" key="3">
    <source>
        <dbReference type="ARBA" id="ARBA00022664"/>
    </source>
</evidence>
<accession>A0A653BQJ8</accession>
<dbReference type="GO" id="GO:0045292">
    <property type="term" value="P:mRNA cis splicing, via spliceosome"/>
    <property type="evidence" value="ECO:0007669"/>
    <property type="project" value="TreeGrafter"/>
</dbReference>
<evidence type="ECO:0000256" key="1">
    <source>
        <dbReference type="ARBA" id="ARBA00004123"/>
    </source>
</evidence>
<reference evidence="8 9" key="1">
    <citation type="submission" date="2019-01" db="EMBL/GenBank/DDBJ databases">
        <authorList>
            <person name="Sayadi A."/>
        </authorList>
    </citation>
    <scope>NUCLEOTIDE SEQUENCE [LARGE SCALE GENOMIC DNA]</scope>
</reference>
<evidence type="ECO:0000313" key="9">
    <source>
        <dbReference type="Proteomes" id="UP000410492"/>
    </source>
</evidence>
<evidence type="ECO:0000256" key="5">
    <source>
        <dbReference type="ARBA" id="ARBA00023242"/>
    </source>
</evidence>
<evidence type="ECO:0000256" key="6">
    <source>
        <dbReference type="SAM" id="Coils"/>
    </source>
</evidence>
<feature type="region of interest" description="Disordered" evidence="7">
    <location>
        <begin position="1"/>
        <end position="145"/>
    </location>
</feature>
<feature type="compositionally biased region" description="Basic and acidic residues" evidence="7">
    <location>
        <begin position="48"/>
        <end position="57"/>
    </location>
</feature>